<evidence type="ECO:0000313" key="3">
    <source>
        <dbReference type="Proteomes" id="UP000317429"/>
    </source>
</evidence>
<sequence>MGRVARDSNPTGKPRARALPGLPHGRGLSLGLSKLAIRCGPGAAVYALSAGARLELSKSASLAGRRVAVLAGRGLWALGRAVTPAAPAACADASVHRSGTPRFALQYRFAWNSPPRGDFFRGGEGAAATADGRSCVGGLRKALRRLRDPGLQASAPRLSPPRAAGPIVDGAADLASRAYEGRLNPRDGELSLPVKRFMSSSRCAPNRAAR</sequence>
<dbReference type="AlphaFoldDB" id="A0A518DD33"/>
<proteinExistence type="predicted"/>
<gene>
    <name evidence="2" type="ORF">Pla175_27780</name>
</gene>
<accession>A0A518DD33</accession>
<name>A0A518DD33_9BACT</name>
<dbReference type="Proteomes" id="UP000317429">
    <property type="component" value="Chromosome"/>
</dbReference>
<dbReference type="KEGG" id="pnd:Pla175_27780"/>
<dbReference type="EMBL" id="CP036291">
    <property type="protein sequence ID" value="QDU89388.1"/>
    <property type="molecule type" value="Genomic_DNA"/>
</dbReference>
<feature type="region of interest" description="Disordered" evidence="1">
    <location>
        <begin position="1"/>
        <end position="22"/>
    </location>
</feature>
<evidence type="ECO:0000313" key="2">
    <source>
        <dbReference type="EMBL" id="QDU89388.1"/>
    </source>
</evidence>
<reference evidence="2 3" key="1">
    <citation type="submission" date="2019-02" db="EMBL/GenBank/DDBJ databases">
        <title>Deep-cultivation of Planctomycetes and their phenomic and genomic characterization uncovers novel biology.</title>
        <authorList>
            <person name="Wiegand S."/>
            <person name="Jogler M."/>
            <person name="Boedeker C."/>
            <person name="Pinto D."/>
            <person name="Vollmers J."/>
            <person name="Rivas-Marin E."/>
            <person name="Kohn T."/>
            <person name="Peeters S.H."/>
            <person name="Heuer A."/>
            <person name="Rast P."/>
            <person name="Oberbeckmann S."/>
            <person name="Bunk B."/>
            <person name="Jeske O."/>
            <person name="Meyerdierks A."/>
            <person name="Storesund J.E."/>
            <person name="Kallscheuer N."/>
            <person name="Luecker S."/>
            <person name="Lage O.M."/>
            <person name="Pohl T."/>
            <person name="Merkel B.J."/>
            <person name="Hornburger P."/>
            <person name="Mueller R.-W."/>
            <person name="Bruemmer F."/>
            <person name="Labrenz M."/>
            <person name="Spormann A.M."/>
            <person name="Op den Camp H."/>
            <person name="Overmann J."/>
            <person name="Amann R."/>
            <person name="Jetten M.S.M."/>
            <person name="Mascher T."/>
            <person name="Medema M.H."/>
            <person name="Devos D.P."/>
            <person name="Kaster A.-K."/>
            <person name="Ovreas L."/>
            <person name="Rohde M."/>
            <person name="Galperin M.Y."/>
            <person name="Jogler C."/>
        </authorList>
    </citation>
    <scope>NUCLEOTIDE SEQUENCE [LARGE SCALE GENOMIC DNA]</scope>
    <source>
        <strain evidence="2 3">Pla175</strain>
    </source>
</reference>
<evidence type="ECO:0000256" key="1">
    <source>
        <dbReference type="SAM" id="MobiDB-lite"/>
    </source>
</evidence>
<organism evidence="2 3">
    <name type="scientific">Pirellulimonas nuda</name>
    <dbReference type="NCBI Taxonomy" id="2528009"/>
    <lineage>
        <taxon>Bacteria</taxon>
        <taxon>Pseudomonadati</taxon>
        <taxon>Planctomycetota</taxon>
        <taxon>Planctomycetia</taxon>
        <taxon>Pirellulales</taxon>
        <taxon>Lacipirellulaceae</taxon>
        <taxon>Pirellulimonas</taxon>
    </lineage>
</organism>
<protein>
    <submittedName>
        <fullName evidence="2">Uncharacterized protein</fullName>
    </submittedName>
</protein>
<keyword evidence="3" id="KW-1185">Reference proteome</keyword>